<evidence type="ECO:0000259" key="3">
    <source>
        <dbReference type="PROSITE" id="PS50222"/>
    </source>
</evidence>
<evidence type="ECO:0000313" key="5">
    <source>
        <dbReference type="Proteomes" id="UP000525205"/>
    </source>
</evidence>
<feature type="non-terminal residue" evidence="4">
    <location>
        <position position="1"/>
    </location>
</feature>
<keyword evidence="5" id="KW-1185">Reference proteome</keyword>
<dbReference type="EMBL" id="VWPP01000007">
    <property type="protein sequence ID" value="NXE72533.1"/>
    <property type="molecule type" value="Genomic_DNA"/>
</dbReference>
<dbReference type="InterPro" id="IPR011992">
    <property type="entry name" value="EF-hand-dom_pair"/>
</dbReference>
<name>A0A7K8NZR8_COCCO</name>
<keyword evidence="2" id="KW-1133">Transmembrane helix</keyword>
<sequence>RGDYLRCCKFCYPLCAFVILAACVVACVGLVWMQVALKEDLDAIKDKFRTMESNQKTSFQEIPKLNEDLVQKQKQLEQIETGELGLNKIWINITEINKQISLLTSTVNHLKNNIKSASDLISLPLTVEKLQKTVANIGSTLTSVSHDVENIQTAIEEYKKSIEILQNDVVRKHTNLTLCFNCYLPNMKQESQLLHAALEELNNTVVAYQKLNDIQLLNVDSTIGNLSRRVMLLENSPLAVNNLDKRENLSTNVGNGATTSLNVENEDQPDNETYSDKDLKETGTRDSQVSKLREKLQLISALTGKPENDRPIETSKNVESSLSTTAKPTDLSRLASRSADDNTEGNGQLRHLSLPGVSSIKDLQNLFEKATEGADGKLSYEDLQKLLGSASQESQSFKKFDTDGDEKYSLQELRLALGL</sequence>
<evidence type="ECO:0000256" key="1">
    <source>
        <dbReference type="SAM" id="MobiDB-lite"/>
    </source>
</evidence>
<comment type="caution">
    <text evidence="4">The sequence shown here is derived from an EMBL/GenBank/DDBJ whole genome shotgun (WGS) entry which is preliminary data.</text>
</comment>
<dbReference type="Gene3D" id="1.10.238.10">
    <property type="entry name" value="EF-hand"/>
    <property type="match status" value="1"/>
</dbReference>
<dbReference type="Proteomes" id="UP000525205">
    <property type="component" value="Unassembled WGS sequence"/>
</dbReference>
<dbReference type="GO" id="GO:0005509">
    <property type="term" value="F:calcium ion binding"/>
    <property type="evidence" value="ECO:0007669"/>
    <property type="project" value="InterPro"/>
</dbReference>
<feature type="compositionally biased region" description="Polar residues" evidence="1">
    <location>
        <begin position="314"/>
        <end position="327"/>
    </location>
</feature>
<accession>A0A7K8NZR8</accession>
<feature type="transmembrane region" description="Helical" evidence="2">
    <location>
        <begin position="12"/>
        <end position="33"/>
    </location>
</feature>
<protein>
    <submittedName>
        <fullName evidence="4">EFC14 protein</fullName>
    </submittedName>
</protein>
<feature type="region of interest" description="Disordered" evidence="1">
    <location>
        <begin position="248"/>
        <end position="353"/>
    </location>
</feature>
<feature type="domain" description="EF-hand" evidence="3">
    <location>
        <begin position="358"/>
        <end position="393"/>
    </location>
</feature>
<keyword evidence="2" id="KW-0472">Membrane</keyword>
<feature type="compositionally biased region" description="Basic and acidic residues" evidence="1">
    <location>
        <begin position="274"/>
        <end position="284"/>
    </location>
</feature>
<feature type="non-terminal residue" evidence="4">
    <location>
        <position position="419"/>
    </location>
</feature>
<dbReference type="AlphaFoldDB" id="A0A7K8NZR8"/>
<reference evidence="4 5" key="1">
    <citation type="submission" date="2019-09" db="EMBL/GenBank/DDBJ databases">
        <title>Bird 10,000 Genomes (B10K) Project - Family phase.</title>
        <authorList>
            <person name="Zhang G."/>
        </authorList>
    </citation>
    <scope>NUCLEOTIDE SEQUENCE [LARGE SCALE GENOMIC DNA]</scope>
    <source>
        <strain evidence="4">B10K-CU-031-03</strain>
        <tissue evidence="4">Muscle</tissue>
    </source>
</reference>
<dbReference type="InterPro" id="IPR042352">
    <property type="entry name" value="EFCAB14"/>
</dbReference>
<dbReference type="PANTHER" id="PTHR15717">
    <property type="entry name" value="PROTEIN KIAA0494"/>
    <property type="match status" value="1"/>
</dbReference>
<dbReference type="SUPFAM" id="SSF47473">
    <property type="entry name" value="EF-hand"/>
    <property type="match status" value="1"/>
</dbReference>
<organism evidence="4 5">
    <name type="scientific">Cochlearius cochlearius</name>
    <name type="common">Boat-billed heron</name>
    <dbReference type="NCBI Taxonomy" id="110676"/>
    <lineage>
        <taxon>Eukaryota</taxon>
        <taxon>Metazoa</taxon>
        <taxon>Chordata</taxon>
        <taxon>Craniata</taxon>
        <taxon>Vertebrata</taxon>
        <taxon>Euteleostomi</taxon>
        <taxon>Archelosauria</taxon>
        <taxon>Archosauria</taxon>
        <taxon>Dinosauria</taxon>
        <taxon>Saurischia</taxon>
        <taxon>Theropoda</taxon>
        <taxon>Coelurosauria</taxon>
        <taxon>Aves</taxon>
        <taxon>Neognathae</taxon>
        <taxon>Neoaves</taxon>
        <taxon>Aequornithes</taxon>
        <taxon>Pelecaniformes</taxon>
        <taxon>Ardeidae</taxon>
        <taxon>Cochlearius</taxon>
    </lineage>
</organism>
<feature type="compositionally biased region" description="Polar residues" evidence="1">
    <location>
        <begin position="249"/>
        <end position="263"/>
    </location>
</feature>
<keyword evidence="2" id="KW-0812">Transmembrane</keyword>
<dbReference type="PANTHER" id="PTHR15717:SF2">
    <property type="entry name" value="EF-HAND CALCIUM-BINDING DOMAIN-CONTAINING PROTEIN 14"/>
    <property type="match status" value="1"/>
</dbReference>
<dbReference type="PROSITE" id="PS50222">
    <property type="entry name" value="EF_HAND_2"/>
    <property type="match status" value="1"/>
</dbReference>
<dbReference type="InterPro" id="IPR002048">
    <property type="entry name" value="EF_hand_dom"/>
</dbReference>
<proteinExistence type="predicted"/>
<evidence type="ECO:0000313" key="4">
    <source>
        <dbReference type="EMBL" id="NXE72533.1"/>
    </source>
</evidence>
<gene>
    <name evidence="4" type="primary">Efcab14</name>
    <name evidence="4" type="ORF">COCCOC_R14847</name>
</gene>
<evidence type="ECO:0000256" key="2">
    <source>
        <dbReference type="SAM" id="Phobius"/>
    </source>
</evidence>